<dbReference type="RefSeq" id="WP_165105892.1">
    <property type="nucleotide sequence ID" value="NZ_JAAKYA010000015.1"/>
</dbReference>
<reference evidence="8 9" key="1">
    <citation type="submission" date="2020-02" db="EMBL/GenBank/DDBJ databases">
        <title>Draft genome sequence of Limisphaera ngatamarikiensis NGM72.4T, a thermophilic Verrucomicrobia grouped in subdivision 3.</title>
        <authorList>
            <person name="Carere C.R."/>
            <person name="Steen J."/>
            <person name="Hugenholtz P."/>
            <person name="Stott M.B."/>
        </authorList>
    </citation>
    <scope>NUCLEOTIDE SEQUENCE [LARGE SCALE GENOMIC DNA]</scope>
    <source>
        <strain evidence="8 9">NGM72.4</strain>
    </source>
</reference>
<feature type="binding site" evidence="11">
    <location>
        <position position="268"/>
    </location>
    <ligand>
        <name>ATP</name>
        <dbReference type="ChEBI" id="CHEBI:30616"/>
        <label>2</label>
    </ligand>
</feature>
<feature type="binding site" evidence="11">
    <location>
        <position position="569"/>
    </location>
    <ligand>
        <name>ATP</name>
        <dbReference type="ChEBI" id="CHEBI:30616"/>
        <label>2</label>
    </ligand>
</feature>
<feature type="binding site" evidence="11">
    <location>
        <position position="403"/>
    </location>
    <ligand>
        <name>ATP</name>
        <dbReference type="ChEBI" id="CHEBI:30616"/>
        <label>2</label>
    </ligand>
</feature>
<feature type="binding site" evidence="11">
    <location>
        <position position="360"/>
    </location>
    <ligand>
        <name>ATP</name>
        <dbReference type="ChEBI" id="CHEBI:30616"/>
        <label>3</label>
    </ligand>
</feature>
<evidence type="ECO:0000259" key="7">
    <source>
        <dbReference type="Pfam" id="PF00962"/>
    </source>
</evidence>
<feature type="binding site" evidence="11">
    <location>
        <position position="474"/>
    </location>
    <ligand>
        <name>ATP</name>
        <dbReference type="ChEBI" id="CHEBI:30616"/>
        <label>3</label>
    </ligand>
</feature>
<evidence type="ECO:0000313" key="9">
    <source>
        <dbReference type="Proteomes" id="UP000477311"/>
    </source>
</evidence>
<feature type="binding site" evidence="11">
    <location>
        <position position="323"/>
    </location>
    <ligand>
        <name>ATP</name>
        <dbReference type="ChEBI" id="CHEBI:30616"/>
        <label>2</label>
    </ligand>
</feature>
<dbReference type="SUPFAM" id="SSF51556">
    <property type="entry name" value="Metallo-dependent hydrolases"/>
    <property type="match status" value="1"/>
</dbReference>
<dbReference type="GO" id="GO:0006154">
    <property type="term" value="P:adenosine catabolic process"/>
    <property type="evidence" value="ECO:0007669"/>
    <property type="project" value="TreeGrafter"/>
</dbReference>
<feature type="binding site" evidence="10">
    <location>
        <position position="266"/>
    </location>
    <ligand>
        <name>ATP</name>
        <dbReference type="ChEBI" id="CHEBI:30616"/>
        <label>1</label>
    </ligand>
</feature>
<evidence type="ECO:0000256" key="4">
    <source>
        <dbReference type="ARBA" id="ARBA00022723"/>
    </source>
</evidence>
<comment type="cofactor">
    <cofactor evidence="1">
        <name>Zn(2+)</name>
        <dbReference type="ChEBI" id="CHEBI:29105"/>
    </cofactor>
</comment>
<name>A0A6M1RED6_9BACT</name>
<dbReference type="Pfam" id="PF00962">
    <property type="entry name" value="A_deaminase"/>
    <property type="match status" value="1"/>
</dbReference>
<dbReference type="GO" id="GO:0005829">
    <property type="term" value="C:cytosol"/>
    <property type="evidence" value="ECO:0007669"/>
    <property type="project" value="TreeGrafter"/>
</dbReference>
<comment type="similarity">
    <text evidence="2">Belongs to the metallo-dependent hydrolases superfamily. Adenosine and AMP deaminases family.</text>
</comment>
<dbReference type="GO" id="GO:0004000">
    <property type="term" value="F:adenosine deaminase activity"/>
    <property type="evidence" value="ECO:0007669"/>
    <property type="project" value="TreeGrafter"/>
</dbReference>
<feature type="binding site" evidence="11 12">
    <location>
        <position position="471"/>
    </location>
    <ligand>
        <name>Zn(2+)</name>
        <dbReference type="ChEBI" id="CHEBI:29105"/>
    </ligand>
</feature>
<dbReference type="EMDB" id="EMD-39759"/>
<dbReference type="PDB" id="8Z3K">
    <property type="method" value="EM"/>
    <property type="resolution" value="3.19 A"/>
    <property type="chains" value="A/B/C/D/E/F=1-629"/>
</dbReference>
<keyword evidence="10 11" id="KW-0547">Nucleotide-binding</keyword>
<evidence type="ECO:0000256" key="2">
    <source>
        <dbReference type="ARBA" id="ARBA00006676"/>
    </source>
</evidence>
<feature type="binding site" evidence="10 11">
    <location>
        <position position="569"/>
    </location>
    <ligand>
        <name>Zn(2+)</name>
        <dbReference type="ChEBI" id="CHEBI:29105"/>
    </ligand>
</feature>
<feature type="binding site" evidence="11">
    <location>
        <position position="266"/>
    </location>
    <ligand>
        <name>ATP</name>
        <dbReference type="ChEBI" id="CHEBI:30616"/>
        <label>2</label>
    </ligand>
</feature>
<feature type="binding site" evidence="10">
    <location>
        <position position="268"/>
    </location>
    <ligand>
        <name>ATP</name>
        <dbReference type="ChEBI" id="CHEBI:30616"/>
        <label>1</label>
    </ligand>
</feature>
<keyword evidence="5" id="KW-0378">Hydrolase</keyword>
<evidence type="ECO:0000313" key="8">
    <source>
        <dbReference type="EMBL" id="NGO38428.1"/>
    </source>
</evidence>
<dbReference type="GO" id="GO:0046872">
    <property type="term" value="F:metal ion binding"/>
    <property type="evidence" value="ECO:0007669"/>
    <property type="project" value="UniProtKB-KW"/>
</dbReference>
<dbReference type="AlphaFoldDB" id="A0A6M1RED6"/>
<dbReference type="PANTHER" id="PTHR11409">
    <property type="entry name" value="ADENOSINE DEAMINASE"/>
    <property type="match status" value="1"/>
</dbReference>
<reference evidence="10 11" key="2">
    <citation type="journal article" date="2024" name="Science">
        <title>Antiviral signaling of a type III CRISPR-associated deaminase.</title>
        <authorList>
            <person name="Xiao Y.B."/>
        </authorList>
    </citation>
    <scope>STRUCTURE BY ELECTRON MICROSCOPY (3.19 ANGSTROMS)</scope>
</reference>
<dbReference type="EMDB" id="EMD-39750"/>
<feature type="binding site" evidence="11">
    <location>
        <position position="264"/>
    </location>
    <ligand>
        <name>Zn(2+)</name>
        <dbReference type="ChEBI" id="CHEBI:29105"/>
    </ligand>
</feature>
<feature type="domain" description="Adenosine deaminase" evidence="7">
    <location>
        <begin position="259"/>
        <end position="622"/>
    </location>
</feature>
<dbReference type="PDB" id="8Z40">
    <property type="method" value="EM"/>
    <property type="resolution" value="3.26 A"/>
    <property type="chains" value="A/B/C/D/E/F=1-629"/>
</dbReference>
<dbReference type="EC" id="3.5.4.4" evidence="3"/>
<dbReference type="InterPro" id="IPR001365">
    <property type="entry name" value="A_deaminase_dom"/>
</dbReference>
<feature type="binding site" evidence="11">
    <location>
        <position position="405"/>
    </location>
    <ligand>
        <name>ATP</name>
        <dbReference type="ChEBI" id="CHEBI:30616"/>
        <label>2</label>
    </ligand>
</feature>
<feature type="binding site" evidence="11">
    <location>
        <position position="570"/>
    </location>
    <ligand>
        <name>ATP</name>
        <dbReference type="ChEBI" id="CHEBI:30616"/>
        <label>3</label>
    </ligand>
</feature>
<evidence type="ECO:0000256" key="6">
    <source>
        <dbReference type="ARBA" id="ARBA00022833"/>
    </source>
</evidence>
<evidence type="ECO:0007829" key="10">
    <source>
        <dbReference type="PDB" id="8Z3K"/>
    </source>
</evidence>
<dbReference type="GO" id="GO:0043103">
    <property type="term" value="P:hypoxanthine salvage"/>
    <property type="evidence" value="ECO:0007669"/>
    <property type="project" value="TreeGrafter"/>
</dbReference>
<feature type="binding site" evidence="10">
    <location>
        <position position="569"/>
    </location>
    <ligand>
        <name>ATP</name>
        <dbReference type="ChEBI" id="CHEBI:30616"/>
        <label>4</label>
    </ligand>
</feature>
<feature type="binding site" evidence="10">
    <location>
        <position position="323"/>
    </location>
    <ligand>
        <name>ATP</name>
        <dbReference type="ChEBI" id="CHEBI:30616"/>
        <label>4</label>
    </ligand>
</feature>
<evidence type="ECO:0007829" key="12">
    <source>
        <dbReference type="PDB" id="8Z3R"/>
    </source>
</evidence>
<feature type="binding site" evidence="11">
    <location>
        <position position="440"/>
    </location>
    <ligand>
        <name>Zn(2+)</name>
        <dbReference type="ChEBI" id="CHEBI:29105"/>
    </ligand>
</feature>
<feature type="binding site" evidence="10">
    <location>
        <position position="474"/>
    </location>
    <ligand>
        <name>ATP</name>
        <dbReference type="ChEBI" id="CHEBI:30616"/>
        <label>1</label>
    </ligand>
</feature>
<feature type="binding site" evidence="10">
    <location>
        <position position="570"/>
    </location>
    <ligand>
        <name>ATP</name>
        <dbReference type="ChEBI" id="CHEBI:30616"/>
        <label>4</label>
    </ligand>
</feature>
<keyword evidence="9" id="KW-1185">Reference proteome</keyword>
<evidence type="ECO:0000256" key="5">
    <source>
        <dbReference type="ARBA" id="ARBA00022801"/>
    </source>
</evidence>
<dbReference type="SMR" id="A0A6M1RED6"/>
<dbReference type="PDB" id="8Z3P">
    <property type="method" value="EM"/>
    <property type="resolution" value="3.40 A"/>
    <property type="chains" value="A/B/C/D/E/F=2-629"/>
</dbReference>
<dbReference type="Gene3D" id="3.20.20.140">
    <property type="entry name" value="Metal-dependent hydrolases"/>
    <property type="match status" value="1"/>
</dbReference>
<keyword evidence="6 10" id="KW-0862">Zinc</keyword>
<dbReference type="PDB" id="8Z3R">
    <property type="method" value="EM"/>
    <property type="resolution" value="2.28 A"/>
    <property type="chains" value="A/B/C/D/E/F=1-629"/>
</dbReference>
<feature type="binding site" evidence="11">
    <location>
        <position position="266"/>
    </location>
    <ligand>
        <name>ATP</name>
        <dbReference type="ChEBI" id="CHEBI:30616"/>
        <label>3</label>
    </ligand>
</feature>
<feature type="binding site" evidence="10">
    <location>
        <position position="474"/>
    </location>
    <ligand>
        <name>ATP</name>
        <dbReference type="ChEBI" id="CHEBI:30616"/>
        <label>4</label>
    </ligand>
</feature>
<protein>
    <recommendedName>
        <fullName evidence="3">adenosine deaminase</fullName>
        <ecNumber evidence="3">3.5.4.4</ecNumber>
    </recommendedName>
</protein>
<dbReference type="Proteomes" id="UP000477311">
    <property type="component" value="Unassembled WGS sequence"/>
</dbReference>
<dbReference type="EMDB" id="EMD-39746"/>
<sequence length="629" mass="69937">MNVQAHLFVSLGTAPAIVPEAFLLPGARFVSVHVLTTERPDVTLIREFFRRHAPGVNLTITRVAGFQDLKSEEDHFRFEEVMFRWFLASRTGPEQRFVCLTGGFKTMSAAMQKAATVLGAAEVFHVLADDCCVGPQGRLMPPSTLEEILWARDQGHLHWIRLGPERGWPQLRRIAPEQFPLQVVEEKGDERRVQAEDRAFGTFLQDLLQRASRIAGAWEMLPELPFADLATWSEGELAWLREPLDPRAPADQRWVAGLPKIELHCHLGGFATHGELLRRVRNAAENPGKLPPLEEPRLPEGWPLPAQPIPLAEYMKLGNANGTALLRDPGCLREQCRLLYRHLVDQGVCYAEVRCSPANYAEVRSPWDVLADIRAAFQECMEGARTAPGGLPACHVNLILIATRRASGDYRAAIARHLALAVTAAEHWRDENACRVVGVDLAGYEDEKTRAHYFREEFTAVHRCGLAVTVHAGENDDAEGIWRAVFDLNARRLGHALSLGQSRELLRSVADRGIGVELCPYANLQIKGFRLDGSDRAGPADPRHEAHAPGPYPLLDYLREGVRVTVNTDNIGISAASLTDNLLLAARLCPGLTRLDLLHLQRHALETAFCTATQRLTLLRRISSGIPRP</sequence>
<feature type="binding site" evidence="10">
    <location>
        <position position="569"/>
    </location>
    <ligand>
        <name>ATP</name>
        <dbReference type="ChEBI" id="CHEBI:30616"/>
        <label>1</label>
    </ligand>
</feature>
<dbReference type="InterPro" id="IPR006330">
    <property type="entry name" value="Ado/ade_deaminase"/>
</dbReference>
<dbReference type="PANTHER" id="PTHR11409:SF43">
    <property type="entry name" value="ADENOSINE DEAMINASE"/>
    <property type="match status" value="1"/>
</dbReference>
<dbReference type="InterPro" id="IPR032466">
    <property type="entry name" value="Metal_Hydrolase"/>
</dbReference>
<evidence type="ECO:0000256" key="1">
    <source>
        <dbReference type="ARBA" id="ARBA00001947"/>
    </source>
</evidence>
<keyword evidence="10 11" id="KW-0002">3D-structure</keyword>
<feature type="binding site" evidence="10">
    <location>
        <position position="315"/>
    </location>
    <ligand>
        <name>ATP</name>
        <dbReference type="ChEBI" id="CHEBI:30616"/>
        <label>4</label>
    </ligand>
</feature>
<feature type="binding site" evidence="11">
    <location>
        <position position="356"/>
    </location>
    <ligand>
        <name>ATP</name>
        <dbReference type="ChEBI" id="CHEBI:30616"/>
        <label>3</label>
    </ligand>
</feature>
<dbReference type="GO" id="GO:0046103">
    <property type="term" value="P:inosine biosynthetic process"/>
    <property type="evidence" value="ECO:0007669"/>
    <property type="project" value="TreeGrafter"/>
</dbReference>
<evidence type="ECO:0007829" key="11">
    <source>
        <dbReference type="PDB" id="8Z3P"/>
    </source>
</evidence>
<organism evidence="8 9">
    <name type="scientific">Limisphaera ngatamarikiensis</name>
    <dbReference type="NCBI Taxonomy" id="1324935"/>
    <lineage>
        <taxon>Bacteria</taxon>
        <taxon>Pseudomonadati</taxon>
        <taxon>Verrucomicrobiota</taxon>
        <taxon>Verrucomicrobiia</taxon>
        <taxon>Limisphaerales</taxon>
        <taxon>Limisphaeraceae</taxon>
        <taxon>Limisphaera</taxon>
    </lineage>
</organism>
<proteinExistence type="evidence at protein level"/>
<feature type="binding site" evidence="11">
    <location>
        <position position="569"/>
    </location>
    <ligand>
        <name>ATP</name>
        <dbReference type="ChEBI" id="CHEBI:30616"/>
        <label>3</label>
    </ligand>
</feature>
<feature type="binding site" evidence="11">
    <location>
        <position position="474"/>
    </location>
    <ligand>
        <name>ATP</name>
        <dbReference type="ChEBI" id="CHEBI:30616"/>
        <label>2</label>
    </ligand>
</feature>
<accession>A0A6M1RED6</accession>
<gene>
    <name evidence="8" type="ORF">G4L39_03315</name>
</gene>
<feature type="binding site" evidence="11">
    <location>
        <position position="360"/>
    </location>
    <ligand>
        <name>ATP</name>
        <dbReference type="ChEBI" id="CHEBI:30616"/>
        <label>2</label>
    </ligand>
</feature>
<feature type="binding site" evidence="10">
    <location>
        <position position="315"/>
    </location>
    <ligand>
        <name>ATP</name>
        <dbReference type="ChEBI" id="CHEBI:30616"/>
        <label>1</label>
    </ligand>
</feature>
<comment type="caution">
    <text evidence="8">The sequence shown here is derived from an EMBL/GenBank/DDBJ whole genome shotgun (WGS) entry which is preliminary data.</text>
</comment>
<feature type="binding site" evidence="11">
    <location>
        <position position="266"/>
    </location>
    <ligand>
        <name>Zn(2+)</name>
        <dbReference type="ChEBI" id="CHEBI:29105"/>
    </ligand>
</feature>
<dbReference type="EMBL" id="JAAKYA010000015">
    <property type="protein sequence ID" value="NGO38428.1"/>
    <property type="molecule type" value="Genomic_DNA"/>
</dbReference>
<keyword evidence="10 11" id="KW-0067">ATP-binding</keyword>
<evidence type="ECO:0000256" key="3">
    <source>
        <dbReference type="ARBA" id="ARBA00012784"/>
    </source>
</evidence>
<dbReference type="EMDB" id="EMD-39752"/>
<feature type="binding site" evidence="11">
    <location>
        <position position="570"/>
    </location>
    <ligand>
        <name>ATP</name>
        <dbReference type="ChEBI" id="CHEBI:30616"/>
        <label>2</label>
    </ligand>
</feature>
<keyword evidence="4 10" id="KW-0479">Metal-binding</keyword>
<feature type="binding site" evidence="10">
    <location>
        <position position="356"/>
    </location>
    <ligand>
        <name>ATP</name>
        <dbReference type="ChEBI" id="CHEBI:30616"/>
        <label>4</label>
    </ligand>
</feature>